<reference evidence="4 5" key="1">
    <citation type="submission" date="2021-08" db="EMBL/GenBank/DDBJ databases">
        <title>Draft Genome Sequence of Phanerochaete sordida strain YK-624.</title>
        <authorList>
            <person name="Mori T."/>
            <person name="Dohra H."/>
            <person name="Suzuki T."/>
            <person name="Kawagishi H."/>
            <person name="Hirai H."/>
        </authorList>
    </citation>
    <scope>NUCLEOTIDE SEQUENCE [LARGE SCALE GENOMIC DNA]</scope>
    <source>
        <strain evidence="4 5">YK-624</strain>
    </source>
</reference>
<comment type="similarity">
    <text evidence="2">Belongs to the AB hydrolase superfamily. Epoxide hydrolase family.</text>
</comment>
<dbReference type="Proteomes" id="UP000703269">
    <property type="component" value="Unassembled WGS sequence"/>
</dbReference>
<dbReference type="InterPro" id="IPR029058">
    <property type="entry name" value="AB_hydrolase_fold"/>
</dbReference>
<dbReference type="PRINTS" id="PR00412">
    <property type="entry name" value="EPOXHYDRLASE"/>
</dbReference>
<keyword evidence="5" id="KW-1185">Reference proteome</keyword>
<proteinExistence type="inferred from homology"/>
<accession>A0A9P3GGY3</accession>
<dbReference type="InterPro" id="IPR000073">
    <property type="entry name" value="AB_hydrolase_1"/>
</dbReference>
<evidence type="ECO:0000256" key="1">
    <source>
        <dbReference type="ARBA" id="ARBA00022801"/>
    </source>
</evidence>
<dbReference type="Pfam" id="PF00561">
    <property type="entry name" value="Abhydrolase_1"/>
    <property type="match status" value="1"/>
</dbReference>
<comment type="caution">
    <text evidence="4">The sequence shown here is derived from an EMBL/GenBank/DDBJ whole genome shotgun (WGS) entry which is preliminary data.</text>
</comment>
<dbReference type="GO" id="GO:0016787">
    <property type="term" value="F:hydrolase activity"/>
    <property type="evidence" value="ECO:0007669"/>
    <property type="project" value="UniProtKB-KW"/>
</dbReference>
<dbReference type="EMBL" id="BPQB01000042">
    <property type="protein sequence ID" value="GJE94746.1"/>
    <property type="molecule type" value="Genomic_DNA"/>
</dbReference>
<name>A0A9P3GGY3_9APHY</name>
<dbReference type="InterPro" id="IPR000639">
    <property type="entry name" value="Epox_hydrolase-like"/>
</dbReference>
<keyword evidence="1 4" id="KW-0378">Hydrolase</keyword>
<gene>
    <name evidence="4" type="ORF">PsYK624_109170</name>
</gene>
<dbReference type="PANTHER" id="PTHR43329">
    <property type="entry name" value="EPOXIDE HYDROLASE"/>
    <property type="match status" value="1"/>
</dbReference>
<evidence type="ECO:0000256" key="2">
    <source>
        <dbReference type="ARBA" id="ARBA00038334"/>
    </source>
</evidence>
<dbReference type="OrthoDB" id="408373at2759"/>
<dbReference type="AlphaFoldDB" id="A0A9P3GGY3"/>
<protein>
    <submittedName>
        <fullName evidence="4">Alpha/beta hydrolase</fullName>
    </submittedName>
</protein>
<evidence type="ECO:0000313" key="5">
    <source>
        <dbReference type="Proteomes" id="UP000703269"/>
    </source>
</evidence>
<dbReference type="SUPFAM" id="SSF53474">
    <property type="entry name" value="alpha/beta-Hydrolases"/>
    <property type="match status" value="1"/>
</dbReference>
<organism evidence="4 5">
    <name type="scientific">Phanerochaete sordida</name>
    <dbReference type="NCBI Taxonomy" id="48140"/>
    <lineage>
        <taxon>Eukaryota</taxon>
        <taxon>Fungi</taxon>
        <taxon>Dikarya</taxon>
        <taxon>Basidiomycota</taxon>
        <taxon>Agaricomycotina</taxon>
        <taxon>Agaricomycetes</taxon>
        <taxon>Polyporales</taxon>
        <taxon>Phanerochaetaceae</taxon>
        <taxon>Phanerochaete</taxon>
    </lineage>
</organism>
<evidence type="ECO:0000259" key="3">
    <source>
        <dbReference type="Pfam" id="PF00561"/>
    </source>
</evidence>
<evidence type="ECO:0000313" key="4">
    <source>
        <dbReference type="EMBL" id="GJE94746.1"/>
    </source>
</evidence>
<sequence length="327" mass="36321">MDASHYRTLTVSRGLAYNVFHAPAAAGKPTLLLLHGFPGSSYDWRRTAPYLAARGLGVVAPDMLGAGGTARPADAQAFRLAAIARDVVDILDALGLAKVVGVGHDWGCVALSYLSLLHQARFAGFVWLAVGFREPATEPFDIEQAMAQAKALLGYEWYAYWLFLSRRDAGDVIQEHIDSFLQLTYAKDPATWPEVLFRRGKAAEHIEGDVLLGRADWLPQEEYDKVKQEIITHGMHSRLLWYTNAVDNNDLEENKKIQKEAYPIKVPSLFVGGSKDPLFVEAVSLETLKKYATDLKIESVDAGHYIHLERAEEVNKAIEEWVATLSV</sequence>
<dbReference type="Gene3D" id="3.40.50.1820">
    <property type="entry name" value="alpha/beta hydrolase"/>
    <property type="match status" value="1"/>
</dbReference>
<feature type="domain" description="AB hydrolase-1" evidence="3">
    <location>
        <begin position="29"/>
        <end position="310"/>
    </location>
</feature>